<dbReference type="OrthoDB" id="5117309at2"/>
<keyword evidence="1" id="KW-1133">Transmembrane helix</keyword>
<proteinExistence type="predicted"/>
<keyword evidence="3" id="KW-1185">Reference proteome</keyword>
<gene>
    <name evidence="2" type="ORF">XI38_07110</name>
</gene>
<name>A0A0M9VLC9_9MICO</name>
<organism evidence="2 3">
    <name type="scientific">Microbacterium aurantiacum</name>
    <dbReference type="NCBI Taxonomy" id="162393"/>
    <lineage>
        <taxon>Bacteria</taxon>
        <taxon>Bacillati</taxon>
        <taxon>Actinomycetota</taxon>
        <taxon>Actinomycetes</taxon>
        <taxon>Micrococcales</taxon>
        <taxon>Microbacteriaceae</taxon>
        <taxon>Microbacterium</taxon>
    </lineage>
</organism>
<accession>A0A0M9VLC9</accession>
<evidence type="ECO:0000256" key="1">
    <source>
        <dbReference type="SAM" id="Phobius"/>
    </source>
</evidence>
<keyword evidence="1" id="KW-0812">Transmembrane</keyword>
<feature type="transmembrane region" description="Helical" evidence="1">
    <location>
        <begin position="79"/>
        <end position="105"/>
    </location>
</feature>
<dbReference type="RefSeq" id="WP_053547628.1">
    <property type="nucleotide sequence ID" value="NZ_JAHWXH010000004.1"/>
</dbReference>
<keyword evidence="1" id="KW-0472">Membrane</keyword>
<comment type="caution">
    <text evidence="2">The sequence shown here is derived from an EMBL/GenBank/DDBJ whole genome shotgun (WGS) entry which is preliminary data.</text>
</comment>
<sequence>MSASPVSSNPILRVTLLAGGAVGLIVIVLATLIGWWAAGGEGAASGAIGAAVGMIFPALTAVSILVANRWFGSPAYLQIFFGVVLGGWLLKFVLVIVAFLVLAQVEWLVDIVFYVSLVVAAVASLVVDLVVMSRMRLPGVSDIALPGE</sequence>
<reference evidence="2" key="1">
    <citation type="submission" date="2015-04" db="EMBL/GenBank/DDBJ databases">
        <title>Complete genome sequence of Microbacterium chocolatum SIT 101, a bacterium enantioselectively hydrolyzing mesomeric diesters.</title>
        <authorList>
            <person name="Li X."/>
            <person name="Xu Y."/>
        </authorList>
    </citation>
    <scope>NUCLEOTIDE SEQUENCE [LARGE SCALE GENOMIC DNA]</scope>
    <source>
        <strain evidence="2">SIT 101</strain>
    </source>
</reference>
<dbReference type="AlphaFoldDB" id="A0A0M9VLC9"/>
<feature type="transmembrane region" description="Helical" evidence="1">
    <location>
        <begin position="111"/>
        <end position="131"/>
    </location>
</feature>
<feature type="transmembrane region" description="Helical" evidence="1">
    <location>
        <begin position="43"/>
        <end position="67"/>
    </location>
</feature>
<dbReference type="Proteomes" id="UP000037737">
    <property type="component" value="Unassembled WGS sequence"/>
</dbReference>
<feature type="transmembrane region" description="Helical" evidence="1">
    <location>
        <begin position="12"/>
        <end position="37"/>
    </location>
</feature>
<dbReference type="KEGG" id="mcw:A8L33_08055"/>
<protein>
    <submittedName>
        <fullName evidence="2">Membrane protein</fullName>
    </submittedName>
</protein>
<evidence type="ECO:0000313" key="3">
    <source>
        <dbReference type="Proteomes" id="UP000037737"/>
    </source>
</evidence>
<dbReference type="EMBL" id="LAVO01000006">
    <property type="protein sequence ID" value="KOS11035.1"/>
    <property type="molecule type" value="Genomic_DNA"/>
</dbReference>
<dbReference type="PATRIC" id="fig|84292.3.peg.1451"/>
<evidence type="ECO:0000313" key="2">
    <source>
        <dbReference type="EMBL" id="KOS11035.1"/>
    </source>
</evidence>